<dbReference type="SUPFAM" id="SSF53756">
    <property type="entry name" value="UDP-Glycosyltransferase/glycogen phosphorylase"/>
    <property type="match status" value="1"/>
</dbReference>
<dbReference type="STRING" id="886293.Sinac_3907"/>
<organism evidence="5 6">
    <name type="scientific">Singulisphaera acidiphila (strain ATCC BAA-1392 / DSM 18658 / VKM B-2454 / MOB10)</name>
    <dbReference type="NCBI Taxonomy" id="886293"/>
    <lineage>
        <taxon>Bacteria</taxon>
        <taxon>Pseudomonadati</taxon>
        <taxon>Planctomycetota</taxon>
        <taxon>Planctomycetia</taxon>
        <taxon>Isosphaerales</taxon>
        <taxon>Isosphaeraceae</taxon>
        <taxon>Singulisphaera</taxon>
    </lineage>
</organism>
<protein>
    <submittedName>
        <fullName evidence="5">Glycosyltransferase</fullName>
    </submittedName>
</protein>
<reference evidence="5 6" key="1">
    <citation type="submission" date="2012-02" db="EMBL/GenBank/DDBJ databases">
        <title>Complete sequence of chromosome of Singulisphaera acidiphila DSM 18658.</title>
        <authorList>
            <consortium name="US DOE Joint Genome Institute (JGI-PGF)"/>
            <person name="Lucas S."/>
            <person name="Copeland A."/>
            <person name="Lapidus A."/>
            <person name="Glavina del Rio T."/>
            <person name="Dalin E."/>
            <person name="Tice H."/>
            <person name="Bruce D."/>
            <person name="Goodwin L."/>
            <person name="Pitluck S."/>
            <person name="Peters L."/>
            <person name="Ovchinnikova G."/>
            <person name="Chertkov O."/>
            <person name="Kyrpides N."/>
            <person name="Mavromatis K."/>
            <person name="Ivanova N."/>
            <person name="Brettin T."/>
            <person name="Detter J.C."/>
            <person name="Han C."/>
            <person name="Larimer F."/>
            <person name="Land M."/>
            <person name="Hauser L."/>
            <person name="Markowitz V."/>
            <person name="Cheng J.-F."/>
            <person name="Hugenholtz P."/>
            <person name="Woyke T."/>
            <person name="Wu D."/>
            <person name="Tindall B."/>
            <person name="Pomrenke H."/>
            <person name="Brambilla E."/>
            <person name="Klenk H.-P."/>
            <person name="Eisen J.A."/>
        </authorList>
    </citation>
    <scope>NUCLEOTIDE SEQUENCE [LARGE SCALE GENOMIC DNA]</scope>
    <source>
        <strain evidence="6">ATCC BAA-1392 / DSM 18658 / VKM B-2454 / MOB10</strain>
    </source>
</reference>
<evidence type="ECO:0000256" key="2">
    <source>
        <dbReference type="ARBA" id="ARBA00022679"/>
    </source>
</evidence>
<dbReference type="Pfam" id="PF00534">
    <property type="entry name" value="Glycos_transf_1"/>
    <property type="match status" value="1"/>
</dbReference>
<dbReference type="CDD" id="cd03808">
    <property type="entry name" value="GT4_CapM-like"/>
    <property type="match status" value="1"/>
</dbReference>
<feature type="domain" description="Glycosyl transferase family 1" evidence="3">
    <location>
        <begin position="204"/>
        <end position="371"/>
    </location>
</feature>
<dbReference type="OrthoDB" id="9772485at2"/>
<keyword evidence="1" id="KW-0328">Glycosyltransferase</keyword>
<dbReference type="Proteomes" id="UP000010798">
    <property type="component" value="Chromosome"/>
</dbReference>
<evidence type="ECO:0000259" key="4">
    <source>
        <dbReference type="Pfam" id="PF13579"/>
    </source>
</evidence>
<accession>L0DH06</accession>
<dbReference type="HOGENOM" id="CLU_009583_0_3_0"/>
<dbReference type="InterPro" id="IPR028098">
    <property type="entry name" value="Glyco_trans_4-like_N"/>
</dbReference>
<dbReference type="KEGG" id="saci:Sinac_3907"/>
<dbReference type="EMBL" id="CP003364">
    <property type="protein sequence ID" value="AGA28135.1"/>
    <property type="molecule type" value="Genomic_DNA"/>
</dbReference>
<evidence type="ECO:0000313" key="5">
    <source>
        <dbReference type="EMBL" id="AGA28135.1"/>
    </source>
</evidence>
<keyword evidence="6" id="KW-1185">Reference proteome</keyword>
<feature type="domain" description="Glycosyltransferase subfamily 4-like N-terminal" evidence="4">
    <location>
        <begin position="27"/>
        <end position="184"/>
    </location>
</feature>
<name>L0DH06_SINAD</name>
<evidence type="ECO:0000256" key="1">
    <source>
        <dbReference type="ARBA" id="ARBA00022676"/>
    </source>
</evidence>
<dbReference type="PANTHER" id="PTHR12526:SF510">
    <property type="entry name" value="D-INOSITOL 3-PHOSPHATE GLYCOSYLTRANSFERASE"/>
    <property type="match status" value="1"/>
</dbReference>
<dbReference type="PANTHER" id="PTHR12526">
    <property type="entry name" value="GLYCOSYLTRANSFERASE"/>
    <property type="match status" value="1"/>
</dbReference>
<dbReference type="Gene3D" id="3.40.50.2000">
    <property type="entry name" value="Glycogen Phosphorylase B"/>
    <property type="match status" value="2"/>
</dbReference>
<dbReference type="RefSeq" id="WP_015247269.1">
    <property type="nucleotide sequence ID" value="NC_019892.1"/>
</dbReference>
<sequence length="420" mass="46766">MKSTPNRTSSEQLKIAHVYNIDISILVHLRAQLRSLVAAGADVCGICAPGDILKEDTTFEDGIRVRLIPMGRDFEPFNDARVLARLVGLFRAERFDIVHTHGPKQALLGRVAARMAGVPVVVNTVHGFYFHENSTFKDRFLHKTAERIGSQCGDMMLCQSREDVETARRLRLAAPSRIKYLGNGINLSAFDPDRVDAEKVHALRTRLGIPADAVLIGTIARKARDKGYVEFCEAAARVRQVFPNVRFLCAGGVFEEKPSQRIPADLPDKLGIRDILIDLEYQHDVPALLAALDLFVFPSYREGFPRAVMEAAAMGLPIVATEIRGCREALTEGESGLLVPPRDAEALTQAILRVLKDPPFRDRLGRAARQRAVLEFDENLYIQRILQAYRELLGKKLPAKESLLRMDRPQETVSLAGELS</sequence>
<keyword evidence="2 5" id="KW-0808">Transferase</keyword>
<evidence type="ECO:0000313" key="6">
    <source>
        <dbReference type="Proteomes" id="UP000010798"/>
    </source>
</evidence>
<dbReference type="InterPro" id="IPR001296">
    <property type="entry name" value="Glyco_trans_1"/>
</dbReference>
<dbReference type="AlphaFoldDB" id="L0DH06"/>
<proteinExistence type="predicted"/>
<dbReference type="GO" id="GO:0016757">
    <property type="term" value="F:glycosyltransferase activity"/>
    <property type="evidence" value="ECO:0007669"/>
    <property type="project" value="UniProtKB-KW"/>
</dbReference>
<dbReference type="Pfam" id="PF13579">
    <property type="entry name" value="Glyco_trans_4_4"/>
    <property type="match status" value="1"/>
</dbReference>
<evidence type="ECO:0000259" key="3">
    <source>
        <dbReference type="Pfam" id="PF00534"/>
    </source>
</evidence>
<dbReference type="eggNOG" id="COG0438">
    <property type="taxonomic scope" value="Bacteria"/>
</dbReference>
<gene>
    <name evidence="5" type="ordered locus">Sinac_3907</name>
</gene>